<evidence type="ECO:0000256" key="5">
    <source>
        <dbReference type="SAM" id="MobiDB-lite"/>
    </source>
</evidence>
<dbReference type="InterPro" id="IPR039116">
    <property type="entry name" value="CCDC93"/>
</dbReference>
<reference evidence="8 9" key="1">
    <citation type="journal article" date="2015" name="Genome Biol. Evol.">
        <title>Comparative Genomics of a Bacterivorous Green Alga Reveals Evolutionary Causalities and Consequences of Phago-Mixotrophic Mode of Nutrition.</title>
        <authorList>
            <person name="Burns J.A."/>
            <person name="Paasch A."/>
            <person name="Narechania A."/>
            <person name="Kim E."/>
        </authorList>
    </citation>
    <scope>NUCLEOTIDE SEQUENCE [LARGE SCALE GENOMIC DNA]</scope>
    <source>
        <strain evidence="8 9">PLY_AMNH</strain>
    </source>
</reference>
<dbReference type="SMART" id="SM00248">
    <property type="entry name" value="ANK"/>
    <property type="match status" value="3"/>
</dbReference>
<accession>A0AAE0FY36</accession>
<dbReference type="PANTHER" id="PTHR16441">
    <property type="entry name" value="FIDIPIDINE"/>
    <property type="match status" value="1"/>
</dbReference>
<feature type="domain" description="CCDC93 N-terminal" evidence="7">
    <location>
        <begin position="219"/>
        <end position="322"/>
    </location>
</feature>
<keyword evidence="9" id="KW-1185">Reference proteome</keyword>
<evidence type="ECO:0000259" key="6">
    <source>
        <dbReference type="Pfam" id="PF09762"/>
    </source>
</evidence>
<dbReference type="Pfam" id="PF09762">
    <property type="entry name" value="CCDC93_CC"/>
    <property type="match status" value="2"/>
</dbReference>
<evidence type="ECO:0000256" key="4">
    <source>
        <dbReference type="SAM" id="Coils"/>
    </source>
</evidence>
<name>A0AAE0FY36_9CHLO</name>
<evidence type="ECO:0000256" key="3">
    <source>
        <dbReference type="PROSITE-ProRule" id="PRU00023"/>
    </source>
</evidence>
<dbReference type="Pfam" id="PF00023">
    <property type="entry name" value="Ank"/>
    <property type="match status" value="1"/>
</dbReference>
<dbReference type="InterPro" id="IPR002110">
    <property type="entry name" value="Ankyrin_rpt"/>
</dbReference>
<sequence length="923" mass="101247">RLEAQGWLTSTSCSEARGSGVAEMETVLLLLQLGAATEVQDRAGHSPLHCASSAGHHQVLKVLTAGGAKVDAPCGRAALTGLHLTAQLGQAKAARVLCKAGADLEARSKEGLTPLHVAAQHGETKVVRVLVEMGASVDAVNLAGSTAAQIAQECSHAKTARALKQIQTERSHTAMPAKAEIGTSKGHGPAIAQVSPKRMIYNRRKFVDMNDDEDAPARDWLSEISEMFLNGGYFRARIPSLSPFDKIIGGLAWSIRSSNVGVDFDLFFDDDVNMGQKIKLSESIEFALKRMNCPHPLQAHQIQGQDYPTIFPVVRWLIKQVIATRQEFGDRTRRFSQWSYGVGYDYKLLDQVGKEDIKPIPGVAKVEAKYRTQRRLRRAKGVAPPPQRVNRARSVLLEYGHTFQNIKHSSTTPAKPGAKPSDGVEALAADSPGMPTASIQEGDVASQAVAAATLLRERSAGKAAAPGSPAVPESPGAEAKRDAMTIAADAAIAKAEAETASTMSEVATSLAEVFGEDDSISGSKAAKIIGLRSGEIREADTKYNVNIEEEIGGVAARMAATAKQKEALEKQFKAEEARLVKATAKADKVKAAAEEIVSERNQKLAHNERCVRELGKLEEKLKTEANIARAEQLLLMINEIAALKDEEGKFRVECKAKMIEMQKGLEETPEAGISEEEKARIEQRPALTRCRGGLGGDSWPALTRCRGVEVGLWHGPALTRCRGGKPKGTAGLRWTRCVEVGLGGDSWPALTRRDTSKWEAMRQSLAKRSRAVALLSRKLDELPARPELMQYEKRFVELYEQITAKLEETRRYYDGYNTLMDTKKFLTKEISLLNSIRSQFEAAVQTPEGREAMIQQLEGINKGLEQNFTKANDKLVTEQTTLKVQQEKHQQMIMQQRQYFTLVKEFQELCSQSEKMRSYMQKS</sequence>
<dbReference type="PANTHER" id="PTHR16441:SF0">
    <property type="entry name" value="COILED-COIL DOMAIN-CONTAINING PROTEIN 93"/>
    <property type="match status" value="1"/>
</dbReference>
<evidence type="ECO:0000313" key="8">
    <source>
        <dbReference type="EMBL" id="KAK3267837.1"/>
    </source>
</evidence>
<gene>
    <name evidence="8" type="ORF">CYMTET_23629</name>
</gene>
<evidence type="ECO:0000256" key="1">
    <source>
        <dbReference type="ARBA" id="ARBA00007219"/>
    </source>
</evidence>
<feature type="region of interest" description="Disordered" evidence="5">
    <location>
        <begin position="406"/>
        <end position="442"/>
    </location>
</feature>
<dbReference type="Gene3D" id="1.25.40.20">
    <property type="entry name" value="Ankyrin repeat-containing domain"/>
    <property type="match status" value="1"/>
</dbReference>
<dbReference type="PRINTS" id="PR01415">
    <property type="entry name" value="ANKYRIN"/>
</dbReference>
<dbReference type="GO" id="GO:0006893">
    <property type="term" value="P:Golgi to plasma membrane transport"/>
    <property type="evidence" value="ECO:0007669"/>
    <property type="project" value="TreeGrafter"/>
</dbReference>
<evidence type="ECO:0000259" key="7">
    <source>
        <dbReference type="Pfam" id="PF21673"/>
    </source>
</evidence>
<feature type="repeat" description="ANK" evidence="3">
    <location>
        <begin position="110"/>
        <end position="142"/>
    </location>
</feature>
<dbReference type="EMBL" id="LGRX02012171">
    <property type="protein sequence ID" value="KAK3267837.1"/>
    <property type="molecule type" value="Genomic_DNA"/>
</dbReference>
<dbReference type="AlphaFoldDB" id="A0AAE0FY36"/>
<organism evidence="8 9">
    <name type="scientific">Cymbomonas tetramitiformis</name>
    <dbReference type="NCBI Taxonomy" id="36881"/>
    <lineage>
        <taxon>Eukaryota</taxon>
        <taxon>Viridiplantae</taxon>
        <taxon>Chlorophyta</taxon>
        <taxon>Pyramimonadophyceae</taxon>
        <taxon>Pyramimonadales</taxon>
        <taxon>Pyramimonadaceae</taxon>
        <taxon>Cymbomonas</taxon>
    </lineage>
</organism>
<dbReference type="InterPro" id="IPR048747">
    <property type="entry name" value="CCDC93_N"/>
</dbReference>
<evidence type="ECO:0000256" key="2">
    <source>
        <dbReference type="ARBA" id="ARBA00023054"/>
    </source>
</evidence>
<feature type="non-terminal residue" evidence="8">
    <location>
        <position position="1"/>
    </location>
</feature>
<comment type="caution">
    <text evidence="8">The sequence shown here is derived from an EMBL/GenBank/DDBJ whole genome shotgun (WGS) entry which is preliminary data.</text>
</comment>
<proteinExistence type="inferred from homology"/>
<feature type="repeat" description="ANK" evidence="3">
    <location>
        <begin position="43"/>
        <end position="75"/>
    </location>
</feature>
<dbReference type="Pfam" id="PF12796">
    <property type="entry name" value="Ank_2"/>
    <property type="match status" value="1"/>
</dbReference>
<feature type="domain" description="CCDC93 coiled-coil" evidence="6">
    <location>
        <begin position="752"/>
        <end position="916"/>
    </location>
</feature>
<dbReference type="InterPro" id="IPR036770">
    <property type="entry name" value="Ankyrin_rpt-contain_sf"/>
</dbReference>
<evidence type="ECO:0000313" key="9">
    <source>
        <dbReference type="Proteomes" id="UP001190700"/>
    </source>
</evidence>
<comment type="similarity">
    <text evidence="1">Belongs to the CCDC93 family.</text>
</comment>
<keyword evidence="3" id="KW-0040">ANK repeat</keyword>
<feature type="region of interest" description="Disordered" evidence="5">
    <location>
        <begin position="460"/>
        <end position="480"/>
    </location>
</feature>
<dbReference type="Proteomes" id="UP001190700">
    <property type="component" value="Unassembled WGS sequence"/>
</dbReference>
<feature type="repeat" description="ANK" evidence="3">
    <location>
        <begin position="77"/>
        <end position="109"/>
    </location>
</feature>
<dbReference type="Pfam" id="PF21673">
    <property type="entry name" value="CCDC93_N"/>
    <property type="match status" value="1"/>
</dbReference>
<evidence type="ECO:0008006" key="10">
    <source>
        <dbReference type="Google" id="ProtNLM"/>
    </source>
</evidence>
<protein>
    <recommendedName>
        <fullName evidence="10">CCDC93 coiled-coil domain-containing protein</fullName>
    </recommendedName>
</protein>
<dbReference type="InterPro" id="IPR019159">
    <property type="entry name" value="CCDC93_CC"/>
</dbReference>
<dbReference type="PROSITE" id="PS50297">
    <property type="entry name" value="ANK_REP_REGION"/>
    <property type="match status" value="2"/>
</dbReference>
<feature type="compositionally biased region" description="Low complexity" evidence="5">
    <location>
        <begin position="461"/>
        <end position="470"/>
    </location>
</feature>
<dbReference type="SUPFAM" id="SSF48403">
    <property type="entry name" value="Ankyrin repeat"/>
    <property type="match status" value="1"/>
</dbReference>
<feature type="domain" description="CCDC93 coiled-coil" evidence="6">
    <location>
        <begin position="369"/>
        <end position="682"/>
    </location>
</feature>
<dbReference type="PROSITE" id="PS50088">
    <property type="entry name" value="ANK_REPEAT"/>
    <property type="match status" value="3"/>
</dbReference>
<keyword evidence="2 4" id="KW-0175">Coiled coil</keyword>
<feature type="coiled-coil region" evidence="4">
    <location>
        <begin position="558"/>
        <end position="585"/>
    </location>
</feature>